<gene>
    <name evidence="1" type="ORF">M8818_000382</name>
</gene>
<organism evidence="1 2">
    <name type="scientific">Zalaria obscura</name>
    <dbReference type="NCBI Taxonomy" id="2024903"/>
    <lineage>
        <taxon>Eukaryota</taxon>
        <taxon>Fungi</taxon>
        <taxon>Dikarya</taxon>
        <taxon>Ascomycota</taxon>
        <taxon>Pezizomycotina</taxon>
        <taxon>Dothideomycetes</taxon>
        <taxon>Dothideomycetidae</taxon>
        <taxon>Dothideales</taxon>
        <taxon>Zalariaceae</taxon>
        <taxon>Zalaria</taxon>
    </lineage>
</organism>
<reference evidence="1" key="1">
    <citation type="submission" date="2024-02" db="EMBL/GenBank/DDBJ databases">
        <title>Metagenome Assembled Genome of Zalaria obscura JY119.</title>
        <authorList>
            <person name="Vighnesh L."/>
            <person name="Jagadeeshwari U."/>
            <person name="Venkata Ramana C."/>
            <person name="Sasikala C."/>
        </authorList>
    </citation>
    <scope>NUCLEOTIDE SEQUENCE</scope>
    <source>
        <strain evidence="1">JY119</strain>
    </source>
</reference>
<accession>A0ACC3SMP2</accession>
<dbReference type="Proteomes" id="UP001320706">
    <property type="component" value="Unassembled WGS sequence"/>
</dbReference>
<dbReference type="EMBL" id="JAMKPW020000002">
    <property type="protein sequence ID" value="KAK8219966.1"/>
    <property type="molecule type" value="Genomic_DNA"/>
</dbReference>
<evidence type="ECO:0000313" key="1">
    <source>
        <dbReference type="EMBL" id="KAK8219966.1"/>
    </source>
</evidence>
<sequence length="301" mass="34000">MEEIQGVPFPAVVLLLVFAFLLGKYSERSTGLKKQWNVEALVTKKPHATDHDKSNLGSALPDGVEVTKESEFPEDWLTSEKYFALERRAIFSKSWLFISHRSNFKKAGDYRSFEPAGFPILIILGKDNVLRGFHNVCRHRGKLVKAPQFDGIEGFDKSQNGLFEIHTHVDRHGFVFVNLDSKEATPLEDVKVARPAFRDAQVAKSCFVTGWQVDAELNWKLAVEPDSRVVEELKKYVDDWVATLASDQNAGDSKNTAIAQHLILDQIKAHAKQEQVEGREIHPAGREQNLGSDFERAERSM</sequence>
<comment type="caution">
    <text evidence="1">The sequence shown here is derived from an EMBL/GenBank/DDBJ whole genome shotgun (WGS) entry which is preliminary data.</text>
</comment>
<evidence type="ECO:0000313" key="2">
    <source>
        <dbReference type="Proteomes" id="UP001320706"/>
    </source>
</evidence>
<proteinExistence type="predicted"/>
<name>A0ACC3SMP2_9PEZI</name>
<keyword evidence="2" id="KW-1185">Reference proteome</keyword>
<protein>
    <submittedName>
        <fullName evidence="1">Uncharacterized protein</fullName>
    </submittedName>
</protein>